<keyword evidence="4" id="KW-0812">Transmembrane</keyword>
<evidence type="ECO:0000256" key="3">
    <source>
        <dbReference type="ARBA" id="ARBA00022553"/>
    </source>
</evidence>
<dbReference type="SUPFAM" id="SSF55874">
    <property type="entry name" value="ATPase domain of HSP90 chaperone/DNA topoisomerase II/histidine kinase"/>
    <property type="match status" value="1"/>
</dbReference>
<organism evidence="6 7">
    <name type="scientific">Shewanella hanedai</name>
    <name type="common">Alteromonas hanedai</name>
    <dbReference type="NCBI Taxonomy" id="25"/>
    <lineage>
        <taxon>Bacteria</taxon>
        <taxon>Pseudomonadati</taxon>
        <taxon>Pseudomonadota</taxon>
        <taxon>Gammaproteobacteria</taxon>
        <taxon>Alteromonadales</taxon>
        <taxon>Shewanellaceae</taxon>
        <taxon>Shewanella</taxon>
    </lineage>
</organism>
<dbReference type="CDD" id="cd00082">
    <property type="entry name" value="HisKA"/>
    <property type="match status" value="1"/>
</dbReference>
<dbReference type="Proteomes" id="UP000318126">
    <property type="component" value="Unassembled WGS sequence"/>
</dbReference>
<dbReference type="PROSITE" id="PS50109">
    <property type="entry name" value="HIS_KIN"/>
    <property type="match status" value="1"/>
</dbReference>
<dbReference type="InterPro" id="IPR036890">
    <property type="entry name" value="HATPase_C_sf"/>
</dbReference>
<dbReference type="SMART" id="SM00388">
    <property type="entry name" value="HisKA"/>
    <property type="match status" value="1"/>
</dbReference>
<comment type="caution">
    <text evidence="6">The sequence shown here is derived from an EMBL/GenBank/DDBJ whole genome shotgun (WGS) entry which is preliminary data.</text>
</comment>
<dbReference type="InterPro" id="IPR003661">
    <property type="entry name" value="HisK_dim/P_dom"/>
</dbReference>
<reference evidence="7" key="1">
    <citation type="submission" date="2019-07" db="EMBL/GenBank/DDBJ databases">
        <title>Shewanella sp. YLB-08 draft genomic sequence.</title>
        <authorList>
            <person name="Yu L."/>
        </authorList>
    </citation>
    <scope>NUCLEOTIDE SEQUENCE [LARGE SCALE GENOMIC DNA]</scope>
    <source>
        <strain evidence="7">JCM 20706</strain>
    </source>
</reference>
<dbReference type="Gene3D" id="3.30.565.10">
    <property type="entry name" value="Histidine kinase-like ATPase, C-terminal domain"/>
    <property type="match status" value="1"/>
</dbReference>
<gene>
    <name evidence="6" type="ORF">FN961_07215</name>
</gene>
<dbReference type="EMBL" id="VKGK01000006">
    <property type="protein sequence ID" value="TRY15141.1"/>
    <property type="molecule type" value="Genomic_DNA"/>
</dbReference>
<comment type="catalytic activity">
    <reaction evidence="1">
        <text>ATP + protein L-histidine = ADP + protein N-phospho-L-histidine.</text>
        <dbReference type="EC" id="2.7.13.3"/>
    </reaction>
</comment>
<evidence type="ECO:0000313" key="6">
    <source>
        <dbReference type="EMBL" id="TRY15141.1"/>
    </source>
</evidence>
<dbReference type="SUPFAM" id="SSF47384">
    <property type="entry name" value="Homodimeric domain of signal transducing histidine kinase"/>
    <property type="match status" value="1"/>
</dbReference>
<dbReference type="PANTHER" id="PTHR43065:SF42">
    <property type="entry name" value="TWO-COMPONENT SENSOR PPRA"/>
    <property type="match status" value="1"/>
</dbReference>
<proteinExistence type="predicted"/>
<dbReference type="EC" id="2.7.13.3" evidence="2"/>
<dbReference type="InterPro" id="IPR003594">
    <property type="entry name" value="HATPase_dom"/>
</dbReference>
<dbReference type="Pfam" id="PF12974">
    <property type="entry name" value="Phosphonate-bd"/>
    <property type="match status" value="1"/>
</dbReference>
<dbReference type="Pfam" id="PF02518">
    <property type="entry name" value="HATPase_c"/>
    <property type="match status" value="1"/>
</dbReference>
<accession>A0A553JRZ1</accession>
<evidence type="ECO:0000259" key="5">
    <source>
        <dbReference type="PROSITE" id="PS50109"/>
    </source>
</evidence>
<dbReference type="Gene3D" id="3.40.190.10">
    <property type="entry name" value="Periplasmic binding protein-like II"/>
    <property type="match status" value="2"/>
</dbReference>
<name>A0A553JRZ1_SHEHA</name>
<dbReference type="PRINTS" id="PR00344">
    <property type="entry name" value="BCTRLSENSOR"/>
</dbReference>
<feature type="transmembrane region" description="Helical" evidence="4">
    <location>
        <begin position="273"/>
        <end position="296"/>
    </location>
</feature>
<dbReference type="InterPro" id="IPR004358">
    <property type="entry name" value="Sig_transdc_His_kin-like_C"/>
</dbReference>
<dbReference type="InterPro" id="IPR005467">
    <property type="entry name" value="His_kinase_dom"/>
</dbReference>
<evidence type="ECO:0000256" key="4">
    <source>
        <dbReference type="SAM" id="Phobius"/>
    </source>
</evidence>
<protein>
    <recommendedName>
        <fullName evidence="2">histidine kinase</fullName>
        <ecNumber evidence="2">2.7.13.3</ecNumber>
    </recommendedName>
</protein>
<evidence type="ECO:0000256" key="2">
    <source>
        <dbReference type="ARBA" id="ARBA00012438"/>
    </source>
</evidence>
<dbReference type="Pfam" id="PF00512">
    <property type="entry name" value="HisKA"/>
    <property type="match status" value="1"/>
</dbReference>
<dbReference type="AlphaFoldDB" id="A0A553JRZ1"/>
<evidence type="ECO:0000313" key="7">
    <source>
        <dbReference type="Proteomes" id="UP000318126"/>
    </source>
</evidence>
<dbReference type="Gene3D" id="1.10.287.130">
    <property type="match status" value="1"/>
</dbReference>
<dbReference type="PANTHER" id="PTHR43065">
    <property type="entry name" value="SENSOR HISTIDINE KINASE"/>
    <property type="match status" value="1"/>
</dbReference>
<dbReference type="InterPro" id="IPR036097">
    <property type="entry name" value="HisK_dim/P_sf"/>
</dbReference>
<dbReference type="SMART" id="SM00387">
    <property type="entry name" value="HATPase_c"/>
    <property type="match status" value="1"/>
</dbReference>
<keyword evidence="3" id="KW-0597">Phosphoprotein</keyword>
<feature type="domain" description="Histidine kinase" evidence="5">
    <location>
        <begin position="348"/>
        <end position="558"/>
    </location>
</feature>
<sequence length="572" mass="63578">MRVGILSFATPEVVFQRWKPTFDRVGSEIDQRFTLLALTPVELQEQVAQQKLDFIISNALTSVTLKKDYGASSLLTLLPLHSVEPDGAVGSAIITRADIAIDQLDDLTQFAVVSSDPKAFGGFQIMAGELALAGINPFSDLKDLSFVGFPQNKLLDLVVSGEADVAILPSCVLESAINSGHIAAGKLKVVLQHDHQNYDCLASSELYPSYAFSKLGYTDHKLATQIVRALLSIDKNDKEAQLGRYQYWSAPVNDSHVFGLLKTLNKWPFVTNWAFLLKGAIPWVIGSFIFLLLGYLHHLRVKRLVVLRTHALSAEIELHQLTQKSLYEQQKQFYKAQRILLTGEMASGIAHELNQPLAGIRYLTQGCLYRLTPEQGELDTALNKVIQQVDRAQSTIKRFRQFCQQPSVYETCDLVMLINETLNLMSPELKRVQITALLTLTEVSTVADISLLQQVLVNLIRNSLDAMENRPTPALSITLSEHNQQAIISIQDNGIGLSEVALSRLFFPFETSKQNGLGLGMVICKRIIEEHRGNIFATFLNDDNTQGLNITFSLPINIHNATIETSRKSAHV</sequence>
<dbReference type="OrthoDB" id="1931120at2"/>
<keyword evidence="4" id="KW-1133">Transmembrane helix</keyword>
<keyword evidence="4" id="KW-0472">Membrane</keyword>
<dbReference type="GO" id="GO:0000155">
    <property type="term" value="F:phosphorelay sensor kinase activity"/>
    <property type="evidence" value="ECO:0007669"/>
    <property type="project" value="InterPro"/>
</dbReference>
<dbReference type="SUPFAM" id="SSF53850">
    <property type="entry name" value="Periplasmic binding protein-like II"/>
    <property type="match status" value="1"/>
</dbReference>
<evidence type="ECO:0000256" key="1">
    <source>
        <dbReference type="ARBA" id="ARBA00000085"/>
    </source>
</evidence>
<keyword evidence="7" id="KW-1185">Reference proteome</keyword>